<protein>
    <recommendedName>
        <fullName evidence="2">non-specific protein-tyrosine kinase</fullName>
        <ecNumber evidence="2">2.7.10.2</ecNumber>
    </recommendedName>
</protein>
<evidence type="ECO:0000256" key="9">
    <source>
        <dbReference type="SAM" id="Coils"/>
    </source>
</evidence>
<evidence type="ECO:0000256" key="10">
    <source>
        <dbReference type="SAM" id="Phobius"/>
    </source>
</evidence>
<evidence type="ECO:0000256" key="2">
    <source>
        <dbReference type="ARBA" id="ARBA00011903"/>
    </source>
</evidence>
<dbReference type="Proteomes" id="UP000755104">
    <property type="component" value="Unassembled WGS sequence"/>
</dbReference>
<feature type="transmembrane region" description="Helical" evidence="10">
    <location>
        <begin position="44"/>
        <end position="64"/>
    </location>
</feature>
<keyword evidence="3" id="KW-0808">Transferase</keyword>
<evidence type="ECO:0000256" key="8">
    <source>
        <dbReference type="ARBA" id="ARBA00051245"/>
    </source>
</evidence>
<dbReference type="RefSeq" id="WP_221559686.1">
    <property type="nucleotide sequence ID" value="NZ_JAIGNO010000011.1"/>
</dbReference>
<feature type="coiled-coil region" evidence="9">
    <location>
        <begin position="205"/>
        <end position="335"/>
    </location>
</feature>
<keyword evidence="4" id="KW-0547">Nucleotide-binding</keyword>
<dbReference type="Pfam" id="PF13614">
    <property type="entry name" value="AAA_31"/>
    <property type="match status" value="1"/>
</dbReference>
<evidence type="ECO:0000313" key="13">
    <source>
        <dbReference type="Proteomes" id="UP000755104"/>
    </source>
</evidence>
<dbReference type="EMBL" id="JAIGNO010000011">
    <property type="protein sequence ID" value="MBX7483656.1"/>
    <property type="molecule type" value="Genomic_DNA"/>
</dbReference>
<dbReference type="EC" id="2.7.10.2" evidence="2"/>
<accession>A0ABS7J8L1</accession>
<evidence type="ECO:0000313" key="12">
    <source>
        <dbReference type="EMBL" id="MBX7483656.1"/>
    </source>
</evidence>
<keyword evidence="7" id="KW-0829">Tyrosine-protein kinase</keyword>
<reference evidence="12 13" key="1">
    <citation type="submission" date="2021-08" db="EMBL/GenBank/DDBJ databases">
        <title>Comparative Genomics Analysis of the Genus Qipengyuania Reveals Extensive Genetic Diversity and Metabolic Versatility, Including the Description of Fifteen Novel Species.</title>
        <authorList>
            <person name="Liu Y."/>
        </authorList>
    </citation>
    <scope>NUCLEOTIDE SEQUENCE [LARGE SCALE GENOMIC DNA]</scope>
    <source>
        <strain evidence="12 13">6D47A</strain>
    </source>
</reference>
<keyword evidence="6" id="KW-0067">ATP-binding</keyword>
<sequence length="717" mass="78433">MNTSRQLAPIDNGTIQPRTDAAMAPPLRLLPDPRMLWIVFRRNIKLFLALFGLVWLAFTAWAVLSDKIYTTRASILFEETPEPIDIDVDRQQAVEDRSLIDTEVRMMTSPDLVQRAAAAYAELYPRDAGDAWTEKELDGLGDAMVASLAVTQDGSTRIVDLTSQAEDPQFAADVANLFSREYIQTQIDLRSGSLEDSDRWLKERLQQLEQSARETQAAVDEFKVRNDLVSANGATVAEQEVSTLNQQLASAQADLAEKEGRLSAARDQLGRGGGGADVGAALGSGTITNLRQQEAQLGAELAEMRQRYGPDFPRRRQVEERLAEVQAAIQREINRIISSLSADVQTAQSRVNSLLGSRSQAEGELSANGRAQTVLNQLEQKARAARTVYQDFLERSSEASAARFLQQPDARIVREAEVPLLPSYPDYRLAALLTAVLSLGLGLVGVAAAEYLRRGVETKKDVEQGLRVHYAGAIPDLRSTTRKRVTESCVDYVIEHPRSLFAESFRNIRMFLTLSGTAGAQVLAITSALPQEGKTTTSACLARTTAASGLRTLLIDTDFRRRGSSEILGFQAPCGLSDVLFETVPLRDSIYVDPPSGLHVLGIVAEDTMGELASHDALQKLLEKARREYDVVVIDTGPILGVADARQICSLADRVLLLSRWRETSVKAVEAAIDILEDSGALLAGIALTQVDVSRFASTGESDVFAYTAQFRGYYVS</sequence>
<gene>
    <name evidence="12" type="ORF">K3174_14060</name>
</gene>
<evidence type="ECO:0000259" key="11">
    <source>
        <dbReference type="Pfam" id="PF13614"/>
    </source>
</evidence>
<evidence type="ECO:0000256" key="7">
    <source>
        <dbReference type="ARBA" id="ARBA00023137"/>
    </source>
</evidence>
<keyword evidence="10" id="KW-0472">Membrane</keyword>
<dbReference type="InterPro" id="IPR025669">
    <property type="entry name" value="AAA_dom"/>
</dbReference>
<dbReference type="Gene3D" id="3.40.50.300">
    <property type="entry name" value="P-loop containing nucleotide triphosphate hydrolases"/>
    <property type="match status" value="1"/>
</dbReference>
<evidence type="ECO:0000256" key="5">
    <source>
        <dbReference type="ARBA" id="ARBA00022777"/>
    </source>
</evidence>
<comment type="catalytic activity">
    <reaction evidence="8">
        <text>L-tyrosyl-[protein] + ATP = O-phospho-L-tyrosyl-[protein] + ADP + H(+)</text>
        <dbReference type="Rhea" id="RHEA:10596"/>
        <dbReference type="Rhea" id="RHEA-COMP:10136"/>
        <dbReference type="Rhea" id="RHEA-COMP:20101"/>
        <dbReference type="ChEBI" id="CHEBI:15378"/>
        <dbReference type="ChEBI" id="CHEBI:30616"/>
        <dbReference type="ChEBI" id="CHEBI:46858"/>
        <dbReference type="ChEBI" id="CHEBI:61978"/>
        <dbReference type="ChEBI" id="CHEBI:456216"/>
        <dbReference type="EC" id="2.7.10.2"/>
    </reaction>
</comment>
<dbReference type="InterPro" id="IPR050445">
    <property type="entry name" value="Bact_polysacc_biosynth/exp"/>
</dbReference>
<comment type="similarity">
    <text evidence="1">Belongs to the CpsD/CapB family.</text>
</comment>
<evidence type="ECO:0000256" key="1">
    <source>
        <dbReference type="ARBA" id="ARBA00007316"/>
    </source>
</evidence>
<feature type="domain" description="AAA" evidence="11">
    <location>
        <begin position="533"/>
        <end position="672"/>
    </location>
</feature>
<dbReference type="PANTHER" id="PTHR32309">
    <property type="entry name" value="TYROSINE-PROTEIN KINASE"/>
    <property type="match status" value="1"/>
</dbReference>
<dbReference type="PANTHER" id="PTHR32309:SF13">
    <property type="entry name" value="FERRIC ENTEROBACTIN TRANSPORT PROTEIN FEPE"/>
    <property type="match status" value="1"/>
</dbReference>
<comment type="caution">
    <text evidence="12">The sequence shown here is derived from an EMBL/GenBank/DDBJ whole genome shotgun (WGS) entry which is preliminary data.</text>
</comment>
<proteinExistence type="inferred from homology"/>
<keyword evidence="9" id="KW-0175">Coiled coil</keyword>
<evidence type="ECO:0000256" key="3">
    <source>
        <dbReference type="ARBA" id="ARBA00022679"/>
    </source>
</evidence>
<organism evidence="12 13">
    <name type="scientific">Qipengyuania qiaonensis</name>
    <dbReference type="NCBI Taxonomy" id="2867240"/>
    <lineage>
        <taxon>Bacteria</taxon>
        <taxon>Pseudomonadati</taxon>
        <taxon>Pseudomonadota</taxon>
        <taxon>Alphaproteobacteria</taxon>
        <taxon>Sphingomonadales</taxon>
        <taxon>Erythrobacteraceae</taxon>
        <taxon>Qipengyuania</taxon>
    </lineage>
</organism>
<dbReference type="SUPFAM" id="SSF52540">
    <property type="entry name" value="P-loop containing nucleoside triphosphate hydrolases"/>
    <property type="match status" value="1"/>
</dbReference>
<evidence type="ECO:0000256" key="6">
    <source>
        <dbReference type="ARBA" id="ARBA00022840"/>
    </source>
</evidence>
<keyword evidence="10" id="KW-0812">Transmembrane</keyword>
<dbReference type="InterPro" id="IPR027417">
    <property type="entry name" value="P-loop_NTPase"/>
</dbReference>
<keyword evidence="13" id="KW-1185">Reference proteome</keyword>
<keyword evidence="10" id="KW-1133">Transmembrane helix</keyword>
<name>A0ABS7J8L1_9SPHN</name>
<evidence type="ECO:0000256" key="4">
    <source>
        <dbReference type="ARBA" id="ARBA00022741"/>
    </source>
</evidence>
<dbReference type="InterPro" id="IPR005702">
    <property type="entry name" value="Wzc-like_C"/>
</dbReference>
<dbReference type="CDD" id="cd05387">
    <property type="entry name" value="BY-kinase"/>
    <property type="match status" value="1"/>
</dbReference>
<keyword evidence="5" id="KW-0418">Kinase</keyword>